<evidence type="ECO:0000313" key="2">
    <source>
        <dbReference type="Proteomes" id="UP001148662"/>
    </source>
</evidence>
<proteinExistence type="predicted"/>
<dbReference type="Proteomes" id="UP001148662">
    <property type="component" value="Unassembled WGS sequence"/>
</dbReference>
<sequence>MNSRLTIALCVSLHAILVLIYAAILATYSAGVYNRPVSVSPDIIRTVITVVSQSFTIAYCALLALLTQRITQHEFVKRPQTLTAIHDKSFAWLGLGSSLQTLSRQRKLATDILGISMITLYLILIFVVHTTLPGIYGVTTENITVLIKYPTTLARQWSAAPRSLFDSDSYSILQVRNTLNLTTPGVFNNVLYDIIPAVQNATGAGVEVNATTFSVDCAPLSDVDQTGFNPNATASEIPASYNYEFAGGKYSGTLLPMGTNQLQLNVVQNTERPDEPPSMLVVTSTFPVVDSAGEQAPAISMNPRWQYPFGNSSNPSENLNITVSFLGCNFGPLNSTLNVDARSRTIDGQPAPAVVTNWHEWADPGVSPDPMVMVALQHFVSFAPDPLASTVSEVMMINSTFNEIVESRFSILEWFLSTDIPSIKNNFPNASPDLPPQPMNIGDLNWSLGRAYTTVLWYYNNMMAPTNADFNNTSVLHGQASIATSVLQERMTVNEISLITGLVASCLLFILAIVMIARCMGFASDVLYHDVSGLLPILWLLGNEPRVAELEEPNLDALREAGMYFVPGMDRLRRHSHSVEDKLKDDVGAGYKLEDTSFESSCSSDLLLSRSRTATSDRTAV</sequence>
<comment type="caution">
    <text evidence="1">The sequence shown here is derived from an EMBL/GenBank/DDBJ whole genome shotgun (WGS) entry which is preliminary data.</text>
</comment>
<evidence type="ECO:0000313" key="1">
    <source>
        <dbReference type="EMBL" id="KAJ3552578.1"/>
    </source>
</evidence>
<accession>A0ACC1T3W6</accession>
<name>A0ACC1T3W6_9APHY</name>
<reference evidence="1" key="1">
    <citation type="submission" date="2022-07" db="EMBL/GenBank/DDBJ databases">
        <title>Genome Sequence of Phlebia brevispora.</title>
        <authorList>
            <person name="Buettner E."/>
        </authorList>
    </citation>
    <scope>NUCLEOTIDE SEQUENCE</scope>
    <source>
        <strain evidence="1">MPL23</strain>
    </source>
</reference>
<keyword evidence="2" id="KW-1185">Reference proteome</keyword>
<protein>
    <submittedName>
        <fullName evidence="1">Uncharacterized protein</fullName>
    </submittedName>
</protein>
<organism evidence="1 2">
    <name type="scientific">Phlebia brevispora</name>
    <dbReference type="NCBI Taxonomy" id="194682"/>
    <lineage>
        <taxon>Eukaryota</taxon>
        <taxon>Fungi</taxon>
        <taxon>Dikarya</taxon>
        <taxon>Basidiomycota</taxon>
        <taxon>Agaricomycotina</taxon>
        <taxon>Agaricomycetes</taxon>
        <taxon>Polyporales</taxon>
        <taxon>Meruliaceae</taxon>
        <taxon>Phlebia</taxon>
    </lineage>
</organism>
<dbReference type="EMBL" id="JANHOG010000644">
    <property type="protein sequence ID" value="KAJ3552578.1"/>
    <property type="molecule type" value="Genomic_DNA"/>
</dbReference>
<gene>
    <name evidence="1" type="ORF">NM688_g4081</name>
</gene>